<comment type="caution">
    <text evidence="2">The sequence shown here is derived from an EMBL/GenBank/DDBJ whole genome shotgun (WGS) entry which is preliminary data.</text>
</comment>
<evidence type="ECO:0000313" key="2">
    <source>
        <dbReference type="EMBL" id="GAA4263872.1"/>
    </source>
</evidence>
<sequence length="76" mass="8423">MQWDLPLRLPTIKSPKWTINSLKFKYSNEKSMAIVERPMQSCNVRAGRLAQNSPKAGARLASDAKVPVPSASVRAK</sequence>
<name>A0ABP8DVH3_9ACTN</name>
<dbReference type="EMBL" id="BAABAT010000083">
    <property type="protein sequence ID" value="GAA4263872.1"/>
    <property type="molecule type" value="Genomic_DNA"/>
</dbReference>
<organism evidence="2 3">
    <name type="scientific">Dactylosporangium darangshiense</name>
    <dbReference type="NCBI Taxonomy" id="579108"/>
    <lineage>
        <taxon>Bacteria</taxon>
        <taxon>Bacillati</taxon>
        <taxon>Actinomycetota</taxon>
        <taxon>Actinomycetes</taxon>
        <taxon>Micromonosporales</taxon>
        <taxon>Micromonosporaceae</taxon>
        <taxon>Dactylosporangium</taxon>
    </lineage>
</organism>
<gene>
    <name evidence="2" type="ORF">GCM10022255_112350</name>
</gene>
<evidence type="ECO:0000313" key="3">
    <source>
        <dbReference type="Proteomes" id="UP001500620"/>
    </source>
</evidence>
<proteinExistence type="predicted"/>
<keyword evidence="3" id="KW-1185">Reference proteome</keyword>
<evidence type="ECO:0000256" key="1">
    <source>
        <dbReference type="SAM" id="MobiDB-lite"/>
    </source>
</evidence>
<reference evidence="3" key="1">
    <citation type="journal article" date="2019" name="Int. J. Syst. Evol. Microbiol.">
        <title>The Global Catalogue of Microorganisms (GCM) 10K type strain sequencing project: providing services to taxonomists for standard genome sequencing and annotation.</title>
        <authorList>
            <consortium name="The Broad Institute Genomics Platform"/>
            <consortium name="The Broad Institute Genome Sequencing Center for Infectious Disease"/>
            <person name="Wu L."/>
            <person name="Ma J."/>
        </authorList>
    </citation>
    <scope>NUCLEOTIDE SEQUENCE [LARGE SCALE GENOMIC DNA]</scope>
    <source>
        <strain evidence="3">JCM 17441</strain>
    </source>
</reference>
<feature type="region of interest" description="Disordered" evidence="1">
    <location>
        <begin position="53"/>
        <end position="76"/>
    </location>
</feature>
<dbReference type="Proteomes" id="UP001500620">
    <property type="component" value="Unassembled WGS sequence"/>
</dbReference>
<protein>
    <submittedName>
        <fullName evidence="2">Uncharacterized protein</fullName>
    </submittedName>
</protein>
<accession>A0ABP8DVH3</accession>